<dbReference type="EMBL" id="KB446557">
    <property type="protein sequence ID" value="EME84689.1"/>
    <property type="molecule type" value="Genomic_DNA"/>
</dbReference>
<dbReference type="VEuPathDB" id="FungiDB:MYCFIDRAFT_182416"/>
<dbReference type="AlphaFoldDB" id="M3A0L0"/>
<dbReference type="Proteomes" id="UP000016932">
    <property type="component" value="Unassembled WGS sequence"/>
</dbReference>
<dbReference type="KEGG" id="pfj:MYCFIDRAFT_182416"/>
<reference evidence="2 3" key="1">
    <citation type="journal article" date="2012" name="PLoS Pathog.">
        <title>Diverse lifestyles and strategies of plant pathogenesis encoded in the genomes of eighteen Dothideomycetes fungi.</title>
        <authorList>
            <person name="Ohm R.A."/>
            <person name="Feau N."/>
            <person name="Henrissat B."/>
            <person name="Schoch C.L."/>
            <person name="Horwitz B.A."/>
            <person name="Barry K.W."/>
            <person name="Condon B.J."/>
            <person name="Copeland A.C."/>
            <person name="Dhillon B."/>
            <person name="Glaser F."/>
            <person name="Hesse C.N."/>
            <person name="Kosti I."/>
            <person name="LaButti K."/>
            <person name="Lindquist E.A."/>
            <person name="Lucas S."/>
            <person name="Salamov A.A."/>
            <person name="Bradshaw R.E."/>
            <person name="Ciuffetti L."/>
            <person name="Hamelin R.C."/>
            <person name="Kema G.H.J."/>
            <person name="Lawrence C."/>
            <person name="Scott J.A."/>
            <person name="Spatafora J.W."/>
            <person name="Turgeon B.G."/>
            <person name="de Wit P.J.G.M."/>
            <person name="Zhong S."/>
            <person name="Goodwin S.B."/>
            <person name="Grigoriev I.V."/>
        </authorList>
    </citation>
    <scope>NUCLEOTIDE SEQUENCE [LARGE SCALE GENOMIC DNA]</scope>
    <source>
        <strain evidence="2 3">CIRAD86</strain>
    </source>
</reference>
<evidence type="ECO:0000313" key="3">
    <source>
        <dbReference type="Proteomes" id="UP000016932"/>
    </source>
</evidence>
<evidence type="ECO:0000313" key="2">
    <source>
        <dbReference type="EMBL" id="EME84689.1"/>
    </source>
</evidence>
<sequence length="52" mass="5984">MKGQTQVINNMASAADRRSTTAAVPQQQVHDVDQARQDGRVWMARQNMRGWW</sequence>
<feature type="compositionally biased region" description="Polar residues" evidence="1">
    <location>
        <begin position="1"/>
        <end position="11"/>
    </location>
</feature>
<dbReference type="RefSeq" id="XP_007925313.1">
    <property type="nucleotide sequence ID" value="XM_007927122.1"/>
</dbReference>
<keyword evidence="3" id="KW-1185">Reference proteome</keyword>
<accession>M3A0L0</accession>
<gene>
    <name evidence="2" type="ORF">MYCFIDRAFT_182416</name>
</gene>
<protein>
    <submittedName>
        <fullName evidence="2">Uncharacterized protein</fullName>
    </submittedName>
</protein>
<proteinExistence type="predicted"/>
<feature type="region of interest" description="Disordered" evidence="1">
    <location>
        <begin position="1"/>
        <end position="32"/>
    </location>
</feature>
<organism evidence="2 3">
    <name type="scientific">Pseudocercospora fijiensis (strain CIRAD86)</name>
    <name type="common">Black leaf streak disease fungus</name>
    <name type="synonym">Mycosphaerella fijiensis</name>
    <dbReference type="NCBI Taxonomy" id="383855"/>
    <lineage>
        <taxon>Eukaryota</taxon>
        <taxon>Fungi</taxon>
        <taxon>Dikarya</taxon>
        <taxon>Ascomycota</taxon>
        <taxon>Pezizomycotina</taxon>
        <taxon>Dothideomycetes</taxon>
        <taxon>Dothideomycetidae</taxon>
        <taxon>Mycosphaerellales</taxon>
        <taxon>Mycosphaerellaceae</taxon>
        <taxon>Pseudocercospora</taxon>
    </lineage>
</organism>
<dbReference type="HOGENOM" id="CLU_3088285_0_0_1"/>
<evidence type="ECO:0000256" key="1">
    <source>
        <dbReference type="SAM" id="MobiDB-lite"/>
    </source>
</evidence>
<name>M3A0L0_PSEFD</name>
<dbReference type="GeneID" id="19334611"/>